<dbReference type="EMBL" id="CAJMWZ010003627">
    <property type="protein sequence ID" value="CAE6476778.1"/>
    <property type="molecule type" value="Genomic_DNA"/>
</dbReference>
<keyword evidence="1" id="KW-0175">Coiled coil</keyword>
<evidence type="ECO:0000313" key="4">
    <source>
        <dbReference type="EMBL" id="CAE6476778.1"/>
    </source>
</evidence>
<organism evidence="4 5">
    <name type="scientific">Rhizoctonia solani</name>
    <dbReference type="NCBI Taxonomy" id="456999"/>
    <lineage>
        <taxon>Eukaryota</taxon>
        <taxon>Fungi</taxon>
        <taxon>Dikarya</taxon>
        <taxon>Basidiomycota</taxon>
        <taxon>Agaricomycotina</taxon>
        <taxon>Agaricomycetes</taxon>
        <taxon>Cantharellales</taxon>
        <taxon>Ceratobasidiaceae</taxon>
        <taxon>Rhizoctonia</taxon>
    </lineage>
</organism>
<feature type="compositionally biased region" description="Polar residues" evidence="2">
    <location>
        <begin position="49"/>
        <end position="59"/>
    </location>
</feature>
<evidence type="ECO:0000259" key="3">
    <source>
        <dbReference type="PROSITE" id="PS50181"/>
    </source>
</evidence>
<accession>A0A8H3C8Q2</accession>
<feature type="compositionally biased region" description="Basic and acidic residues" evidence="2">
    <location>
        <begin position="33"/>
        <end position="45"/>
    </location>
</feature>
<dbReference type="Proteomes" id="UP000663850">
    <property type="component" value="Unassembled WGS sequence"/>
</dbReference>
<evidence type="ECO:0000313" key="5">
    <source>
        <dbReference type="Proteomes" id="UP000663850"/>
    </source>
</evidence>
<feature type="compositionally biased region" description="Basic and acidic residues" evidence="2">
    <location>
        <begin position="68"/>
        <end position="90"/>
    </location>
</feature>
<dbReference type="PROSITE" id="PS50181">
    <property type="entry name" value="FBOX"/>
    <property type="match status" value="1"/>
</dbReference>
<feature type="coiled-coil region" evidence="1">
    <location>
        <begin position="473"/>
        <end position="504"/>
    </location>
</feature>
<feature type="region of interest" description="Disordered" evidence="2">
    <location>
        <begin position="1"/>
        <end position="116"/>
    </location>
</feature>
<sequence>MPGESNANSEERSRDRRSRRSESRFFAPLHSPLYHDHLPLFESKKFNKNAMSTKDSSTRLAKAKGKRANADQDVAHDDLGDNTNSEHVEFDQEEQQPPPRKRQRVTTSSTKGVVRKKQVRGKQGLLADLVNMPIDIFTEIVSHLLPGDIISLARSNKFFRNLLMHRSAIHIWHGTMRNVEGLPPCPPDLSEPHYLSLLFSKTCSMCGGVARGRMDPMLLVRLCGPCRDTNLVSLYTLPMALIPLVPCSAVTAPSAKRRSAGAFVLSEESTRILAEYEEKKLSNDNCKLDAWIEEKREIVDERRKQARVLAPFLTSRELDREQELEDAKAARMLEIKRRLTNMGWTDEDMEFGWWSSNQRPWNDLVSQPKPLTDRIWANIQPKLIPLLQTNREERLHVERVARKVSRRARLSELIHGIKDQNSAKLQFEVRRLVPLPSGPKPTTTVTLQTPFPDFTCTLEWPVVKNLHETDSTVAEMEASFEERREEIEALVTEWQNRIQSHLANLVRSGPEARGDTLRLNNIVGINDSDPFADMSDDFKLLLRADSLFYTTTSLSSIKRPRAYDTIIHTDGLIGRYDSTPMGATVPATPPKLDHIHLYTEAQEAARSLLVDMGMPGASYAEMKGLGQDYICGRCHVTSPMTWEQLVEHYVEQKQLFNSIQERTSSSSHPGITYNDVHDPAFCTDRPMVKYYSASISEAIGSGISSIQVCQLCEKLPEVDMVVVSRSEVLIHLRDVHGVTEPKSGEHYAPRPGFISGFLKFGGYGLSRLFLLS</sequence>
<proteinExistence type="predicted"/>
<protein>
    <recommendedName>
        <fullName evidence="3">F-box domain-containing protein</fullName>
    </recommendedName>
</protein>
<feature type="domain" description="F-box" evidence="3">
    <location>
        <begin position="126"/>
        <end position="175"/>
    </location>
</feature>
<evidence type="ECO:0000256" key="2">
    <source>
        <dbReference type="SAM" id="MobiDB-lite"/>
    </source>
</evidence>
<name>A0A8H3C8Q2_9AGAM</name>
<dbReference type="InterPro" id="IPR001810">
    <property type="entry name" value="F-box_dom"/>
</dbReference>
<gene>
    <name evidence="4" type="ORF">RDB_LOCUS69858</name>
</gene>
<evidence type="ECO:0000256" key="1">
    <source>
        <dbReference type="SAM" id="Coils"/>
    </source>
</evidence>
<comment type="caution">
    <text evidence="4">The sequence shown here is derived from an EMBL/GenBank/DDBJ whole genome shotgun (WGS) entry which is preliminary data.</text>
</comment>
<dbReference type="AlphaFoldDB" id="A0A8H3C8Q2"/>
<reference evidence="4" key="1">
    <citation type="submission" date="2021-01" db="EMBL/GenBank/DDBJ databases">
        <authorList>
            <person name="Kaushik A."/>
        </authorList>
    </citation>
    <scope>NUCLEOTIDE SEQUENCE</scope>
    <source>
        <strain evidence="4">Type strain: AG8-Rh-89/</strain>
    </source>
</reference>